<feature type="region of interest" description="Disordered" evidence="1">
    <location>
        <begin position="246"/>
        <end position="268"/>
    </location>
</feature>
<proteinExistence type="predicted"/>
<feature type="compositionally biased region" description="Acidic residues" evidence="1">
    <location>
        <begin position="258"/>
        <end position="267"/>
    </location>
</feature>
<dbReference type="Proteomes" id="UP000654370">
    <property type="component" value="Unassembled WGS sequence"/>
</dbReference>
<sequence>MLTAESDSHVHHRRMSSQRDEEMGSPRTSKNNGQTEHVHWDFDAPRYWDLDNPETGGGFDDTWFARRPLTPTAVSPASRPFSERKPRRSGVKGSPLRMIRTPPRAAQGQPDTQFQHLPATPLTSKSTSQYATPRTENTASQRESNDIPLSPFLNHDLLSSSTPNNQTSAIPTLPARATSMSTLRNHGYTEHDHEARGQKRSHAEEEHVWDDENKEFRPVIDTIKRRISTIVLKCTNRDISTPLRRRSMLRQTKRNAENDAEPEDEETQAALSMLKDAIRDAKESESMLLDHPVDVQHADYYHSSADIPTEDILPPNDTLLTDDTVEIVQEQPRDVVRGTDTSVYLKSPPITTDGERRYITLYLPPGQASPKRHTRPVQRTRQLSSTLIRRDETENPFDVNDVDNEQQESHKVNKSNTSARLASLNERLKKAQSSTGTPTRTSERPRSPYLRPKPTVASGPSLETSKRVKNPNTEERELEEARKHQFKAHPVNRRVLESRGHMGVPEAKSSSVTIPHSPTFHTLSRHSR</sequence>
<gene>
    <name evidence="3" type="ORF">INT43_003217</name>
</gene>
<protein>
    <recommendedName>
        <fullName evidence="2">TPX2 central domain-containing protein</fullName>
    </recommendedName>
</protein>
<dbReference type="AlphaFoldDB" id="A0A8H7PQC6"/>
<feature type="compositionally biased region" description="Polar residues" evidence="1">
    <location>
        <begin position="26"/>
        <end position="35"/>
    </location>
</feature>
<keyword evidence="4" id="KW-1185">Reference proteome</keyword>
<feature type="region of interest" description="Disordered" evidence="1">
    <location>
        <begin position="71"/>
        <end position="173"/>
    </location>
</feature>
<organism evidence="3 4">
    <name type="scientific">Mortierella isabellina</name>
    <name type="common">Filamentous fungus</name>
    <name type="synonym">Umbelopsis isabellina</name>
    <dbReference type="NCBI Taxonomy" id="91625"/>
    <lineage>
        <taxon>Eukaryota</taxon>
        <taxon>Fungi</taxon>
        <taxon>Fungi incertae sedis</taxon>
        <taxon>Mucoromycota</taxon>
        <taxon>Mucoromycotina</taxon>
        <taxon>Umbelopsidomycetes</taxon>
        <taxon>Umbelopsidales</taxon>
        <taxon>Umbelopsidaceae</taxon>
        <taxon>Umbelopsis</taxon>
    </lineage>
</organism>
<feature type="compositionally biased region" description="Polar residues" evidence="1">
    <location>
        <begin position="508"/>
        <end position="522"/>
    </location>
</feature>
<dbReference type="InterPro" id="IPR027330">
    <property type="entry name" value="TPX2_central_dom"/>
</dbReference>
<comment type="caution">
    <text evidence="3">The sequence shown here is derived from an EMBL/GenBank/DDBJ whole genome shotgun (WGS) entry which is preliminary data.</text>
</comment>
<feature type="region of interest" description="Disordered" evidence="1">
    <location>
        <begin position="364"/>
        <end position="528"/>
    </location>
</feature>
<accession>A0A8H7PQC6</accession>
<feature type="compositionally biased region" description="Polar residues" evidence="1">
    <location>
        <begin position="157"/>
        <end position="170"/>
    </location>
</feature>
<reference evidence="3" key="1">
    <citation type="submission" date="2020-12" db="EMBL/GenBank/DDBJ databases">
        <title>Metabolic potential, ecology and presence of endohyphal bacteria is reflected in genomic diversity of Mucoromycotina.</title>
        <authorList>
            <person name="Muszewska A."/>
            <person name="Okrasinska A."/>
            <person name="Steczkiewicz K."/>
            <person name="Drgas O."/>
            <person name="Orlowska M."/>
            <person name="Perlinska-Lenart U."/>
            <person name="Aleksandrzak-Piekarczyk T."/>
            <person name="Szatraj K."/>
            <person name="Zielenkiewicz U."/>
            <person name="Pilsyk S."/>
            <person name="Malc E."/>
            <person name="Mieczkowski P."/>
            <person name="Kruszewska J.S."/>
            <person name="Biernat P."/>
            <person name="Pawlowska J."/>
        </authorList>
    </citation>
    <scope>NUCLEOTIDE SEQUENCE</scope>
    <source>
        <strain evidence="3">WA0000067209</strain>
    </source>
</reference>
<evidence type="ECO:0000313" key="3">
    <source>
        <dbReference type="EMBL" id="KAG2177970.1"/>
    </source>
</evidence>
<feature type="compositionally biased region" description="Polar residues" evidence="1">
    <location>
        <begin position="109"/>
        <end position="142"/>
    </location>
</feature>
<evidence type="ECO:0000256" key="1">
    <source>
        <dbReference type="SAM" id="MobiDB-lite"/>
    </source>
</evidence>
<name>A0A8H7PQC6_MORIS</name>
<dbReference type="OrthoDB" id="1684416at2759"/>
<feature type="compositionally biased region" description="Polar residues" evidence="1">
    <location>
        <begin position="431"/>
        <end position="440"/>
    </location>
</feature>
<dbReference type="EMBL" id="JAEPQZ010000008">
    <property type="protein sequence ID" value="KAG2177970.1"/>
    <property type="molecule type" value="Genomic_DNA"/>
</dbReference>
<feature type="compositionally biased region" description="Basic and acidic residues" evidence="1">
    <location>
        <begin position="472"/>
        <end position="483"/>
    </location>
</feature>
<evidence type="ECO:0000313" key="4">
    <source>
        <dbReference type="Proteomes" id="UP000654370"/>
    </source>
</evidence>
<feature type="domain" description="TPX2 central" evidence="2">
    <location>
        <begin position="403"/>
        <end position="520"/>
    </location>
</feature>
<evidence type="ECO:0000259" key="2">
    <source>
        <dbReference type="Pfam" id="PF12214"/>
    </source>
</evidence>
<dbReference type="Pfam" id="PF12214">
    <property type="entry name" value="TPX2_importin"/>
    <property type="match status" value="1"/>
</dbReference>
<feature type="region of interest" description="Disordered" evidence="1">
    <location>
        <begin position="1"/>
        <end position="38"/>
    </location>
</feature>